<gene>
    <name evidence="3 5" type="primary">gcvH</name>
    <name evidence="5" type="ORF">ACFONL_03125</name>
</gene>
<dbReference type="InterPro" id="IPR011053">
    <property type="entry name" value="Single_hybrid_motif"/>
</dbReference>
<feature type="domain" description="Lipoyl-binding" evidence="4">
    <location>
        <begin position="19"/>
        <end position="101"/>
    </location>
</feature>
<keyword evidence="6" id="KW-1185">Reference proteome</keyword>
<keyword evidence="2 3" id="KW-0450">Lipoyl</keyword>
<dbReference type="Gene3D" id="2.40.50.100">
    <property type="match status" value="1"/>
</dbReference>
<dbReference type="InterPro" id="IPR033753">
    <property type="entry name" value="GCV_H/Fam206"/>
</dbReference>
<accession>A0ABV7UDU1</accession>
<comment type="caution">
    <text evidence="5">The sequence shown here is derived from an EMBL/GenBank/DDBJ whole genome shotgun (WGS) entry which is preliminary data.</text>
</comment>
<dbReference type="PROSITE" id="PS50968">
    <property type="entry name" value="BIOTINYL_LIPOYL"/>
    <property type="match status" value="1"/>
</dbReference>
<name>A0ABV7UDU1_9HYPH</name>
<evidence type="ECO:0000313" key="5">
    <source>
        <dbReference type="EMBL" id="MFC3636377.1"/>
    </source>
</evidence>
<evidence type="ECO:0000256" key="3">
    <source>
        <dbReference type="HAMAP-Rule" id="MF_00272"/>
    </source>
</evidence>
<reference evidence="6" key="1">
    <citation type="journal article" date="2019" name="Int. J. Syst. Evol. Microbiol.">
        <title>The Global Catalogue of Microorganisms (GCM) 10K type strain sequencing project: providing services to taxonomists for standard genome sequencing and annotation.</title>
        <authorList>
            <consortium name="The Broad Institute Genomics Platform"/>
            <consortium name="The Broad Institute Genome Sequencing Center for Infectious Disease"/>
            <person name="Wu L."/>
            <person name="Ma J."/>
        </authorList>
    </citation>
    <scope>NUCLEOTIDE SEQUENCE [LARGE SCALE GENOMIC DNA]</scope>
    <source>
        <strain evidence="6">KCTC 42282</strain>
    </source>
</reference>
<evidence type="ECO:0000259" key="4">
    <source>
        <dbReference type="PROSITE" id="PS50968"/>
    </source>
</evidence>
<evidence type="ECO:0000256" key="1">
    <source>
        <dbReference type="ARBA" id="ARBA00009249"/>
    </source>
</evidence>
<comment type="function">
    <text evidence="3">The glycine cleavage system catalyzes the degradation of glycine. The H protein shuttles the methylamine group of glycine from the P protein to the T protein.</text>
</comment>
<evidence type="ECO:0000313" key="6">
    <source>
        <dbReference type="Proteomes" id="UP001595704"/>
    </source>
</evidence>
<dbReference type="PANTHER" id="PTHR11715:SF3">
    <property type="entry name" value="GLYCINE CLEAVAGE SYSTEM H PROTEIN-RELATED"/>
    <property type="match status" value="1"/>
</dbReference>
<dbReference type="RefSeq" id="WP_191317536.1">
    <property type="nucleotide sequence ID" value="NZ_BNCG01000001.1"/>
</dbReference>
<organism evidence="5 6">
    <name type="scientific">Camelimonas fluminis</name>
    <dbReference type="NCBI Taxonomy" id="1576911"/>
    <lineage>
        <taxon>Bacteria</taxon>
        <taxon>Pseudomonadati</taxon>
        <taxon>Pseudomonadota</taxon>
        <taxon>Alphaproteobacteria</taxon>
        <taxon>Hyphomicrobiales</taxon>
        <taxon>Chelatococcaceae</taxon>
        <taxon>Camelimonas</taxon>
    </lineage>
</organism>
<dbReference type="Pfam" id="PF01597">
    <property type="entry name" value="GCV_H"/>
    <property type="match status" value="1"/>
</dbReference>
<dbReference type="Proteomes" id="UP001595704">
    <property type="component" value="Unassembled WGS sequence"/>
</dbReference>
<dbReference type="InterPro" id="IPR000089">
    <property type="entry name" value="Biotin_lipoyl"/>
</dbReference>
<dbReference type="EMBL" id="JBHRYC010000023">
    <property type="protein sequence ID" value="MFC3636377.1"/>
    <property type="molecule type" value="Genomic_DNA"/>
</dbReference>
<feature type="modified residue" description="N6-lipoyllysine" evidence="3">
    <location>
        <position position="60"/>
    </location>
</feature>
<dbReference type="SUPFAM" id="SSF51230">
    <property type="entry name" value="Single hybrid motif"/>
    <property type="match status" value="1"/>
</dbReference>
<protein>
    <recommendedName>
        <fullName evidence="3">Glycine cleavage system H protein</fullName>
    </recommendedName>
</protein>
<dbReference type="NCBIfam" id="TIGR00527">
    <property type="entry name" value="gcvH"/>
    <property type="match status" value="1"/>
</dbReference>
<dbReference type="InterPro" id="IPR017453">
    <property type="entry name" value="GCV_H_sub"/>
</dbReference>
<evidence type="ECO:0000256" key="2">
    <source>
        <dbReference type="ARBA" id="ARBA00022823"/>
    </source>
</evidence>
<comment type="subunit">
    <text evidence="3">The glycine cleavage system is composed of four proteins: P, T, L and H.</text>
</comment>
<sequence length="125" mass="13276">MADTRYTKDHEYIRVADGIGVVGITDYAQQQLGDIVFVELPEVGRSFGQGDEAAVVESVKAASEIYAPVGGEVVEVNAAIEGEPAVVNEDPAGRGWFLKLRIADAAELGGLMDEGAYREYVATLG</sequence>
<dbReference type="CDD" id="cd06848">
    <property type="entry name" value="GCS_H"/>
    <property type="match status" value="1"/>
</dbReference>
<dbReference type="NCBIfam" id="NF002270">
    <property type="entry name" value="PRK01202.1"/>
    <property type="match status" value="1"/>
</dbReference>
<dbReference type="HAMAP" id="MF_00272">
    <property type="entry name" value="GcvH"/>
    <property type="match status" value="1"/>
</dbReference>
<comment type="cofactor">
    <cofactor evidence="3">
        <name>(R)-lipoate</name>
        <dbReference type="ChEBI" id="CHEBI:83088"/>
    </cofactor>
    <text evidence="3">Binds 1 lipoyl cofactor covalently.</text>
</comment>
<dbReference type="PANTHER" id="PTHR11715">
    <property type="entry name" value="GLYCINE CLEAVAGE SYSTEM H PROTEIN"/>
    <property type="match status" value="1"/>
</dbReference>
<comment type="similarity">
    <text evidence="1 3">Belongs to the GcvH family.</text>
</comment>
<dbReference type="InterPro" id="IPR003016">
    <property type="entry name" value="2-oxoA_DH_lipoyl-BS"/>
</dbReference>
<dbReference type="InterPro" id="IPR002930">
    <property type="entry name" value="GCV_H"/>
</dbReference>
<proteinExistence type="inferred from homology"/>
<dbReference type="PROSITE" id="PS00189">
    <property type="entry name" value="LIPOYL"/>
    <property type="match status" value="1"/>
</dbReference>